<dbReference type="Gene3D" id="1.10.10.10">
    <property type="entry name" value="Winged helix-like DNA-binding domain superfamily/Winged helix DNA-binding domain"/>
    <property type="match status" value="1"/>
</dbReference>
<dbReference type="InterPro" id="IPR013324">
    <property type="entry name" value="RNA_pol_sigma_r3/r4-like"/>
</dbReference>
<dbReference type="Gene3D" id="1.10.1740.10">
    <property type="match status" value="1"/>
</dbReference>
<dbReference type="CDD" id="cd06171">
    <property type="entry name" value="Sigma70_r4"/>
    <property type="match status" value="1"/>
</dbReference>
<evidence type="ECO:0000256" key="5">
    <source>
        <dbReference type="ARBA" id="ARBA00023163"/>
    </source>
</evidence>
<name>A0A1I2D5W6_9BACT</name>
<evidence type="ECO:0000256" key="2">
    <source>
        <dbReference type="ARBA" id="ARBA00023015"/>
    </source>
</evidence>
<organism evidence="8 9">
    <name type="scientific">Nannocystis exedens</name>
    <dbReference type="NCBI Taxonomy" id="54"/>
    <lineage>
        <taxon>Bacteria</taxon>
        <taxon>Pseudomonadati</taxon>
        <taxon>Myxococcota</taxon>
        <taxon>Polyangia</taxon>
        <taxon>Nannocystales</taxon>
        <taxon>Nannocystaceae</taxon>
        <taxon>Nannocystis</taxon>
    </lineage>
</organism>
<evidence type="ECO:0000256" key="1">
    <source>
        <dbReference type="ARBA" id="ARBA00010641"/>
    </source>
</evidence>
<dbReference type="SUPFAM" id="SSF88946">
    <property type="entry name" value="Sigma2 domain of RNA polymerase sigma factors"/>
    <property type="match status" value="1"/>
</dbReference>
<keyword evidence="9" id="KW-1185">Reference proteome</keyword>
<evidence type="ECO:0000259" key="6">
    <source>
        <dbReference type="Pfam" id="PF04542"/>
    </source>
</evidence>
<dbReference type="Pfam" id="PF08281">
    <property type="entry name" value="Sigma70_r4_2"/>
    <property type="match status" value="1"/>
</dbReference>
<comment type="similarity">
    <text evidence="1">Belongs to the sigma-70 factor family. ECF subfamily.</text>
</comment>
<dbReference type="RefSeq" id="WP_096328817.1">
    <property type="nucleotide sequence ID" value="NZ_FOMX01000019.1"/>
</dbReference>
<evidence type="ECO:0000313" key="8">
    <source>
        <dbReference type="EMBL" id="SFE75926.1"/>
    </source>
</evidence>
<keyword evidence="4" id="KW-0238">DNA-binding</keyword>
<keyword evidence="3" id="KW-0731">Sigma factor</keyword>
<dbReference type="EMBL" id="FOMX01000019">
    <property type="protein sequence ID" value="SFE75926.1"/>
    <property type="molecule type" value="Genomic_DNA"/>
</dbReference>
<dbReference type="PANTHER" id="PTHR43133:SF8">
    <property type="entry name" value="RNA POLYMERASE SIGMA FACTOR HI_1459-RELATED"/>
    <property type="match status" value="1"/>
</dbReference>
<dbReference type="InterPro" id="IPR014284">
    <property type="entry name" value="RNA_pol_sigma-70_dom"/>
</dbReference>
<feature type="domain" description="RNA polymerase sigma-70 region 2" evidence="6">
    <location>
        <begin position="28"/>
        <end position="93"/>
    </location>
</feature>
<dbReference type="InterPro" id="IPR039425">
    <property type="entry name" value="RNA_pol_sigma-70-like"/>
</dbReference>
<accession>A0A1I2D5W6</accession>
<evidence type="ECO:0000256" key="4">
    <source>
        <dbReference type="ARBA" id="ARBA00023125"/>
    </source>
</evidence>
<dbReference type="AlphaFoldDB" id="A0A1I2D5W6"/>
<protein>
    <submittedName>
        <fullName evidence="8">RNA polymerase sigma-70 factor, ECF subfamily</fullName>
    </submittedName>
</protein>
<sequence>MSRETNRIRHELLALRCRRGEPDALAELVRAWEPRLFFYVRRMLVDEEEAWQVMQEVWVAVLSRIDRLREPQCLPQWLYTIARNTLMTHLRERYAERERVAGEAPEPIDEADPLGRWADAEQVYAGLARLPPVDREVLTLCFLADLSIAEIAAVLAIPPGTVKSRLFKARRALRAVLEGEE</sequence>
<reference evidence="9" key="1">
    <citation type="submission" date="2016-10" db="EMBL/GenBank/DDBJ databases">
        <authorList>
            <person name="Varghese N."/>
            <person name="Submissions S."/>
        </authorList>
    </citation>
    <scope>NUCLEOTIDE SEQUENCE [LARGE SCALE GENOMIC DNA]</scope>
    <source>
        <strain evidence="9">ATCC 25963</strain>
    </source>
</reference>
<dbReference type="STRING" id="54.SAMN02745121_05403"/>
<dbReference type="GO" id="GO:0003677">
    <property type="term" value="F:DNA binding"/>
    <property type="evidence" value="ECO:0007669"/>
    <property type="project" value="UniProtKB-KW"/>
</dbReference>
<dbReference type="InterPro" id="IPR013249">
    <property type="entry name" value="RNA_pol_sigma70_r4_t2"/>
</dbReference>
<dbReference type="NCBIfam" id="TIGR02937">
    <property type="entry name" value="sigma70-ECF"/>
    <property type="match status" value="1"/>
</dbReference>
<dbReference type="GO" id="GO:0006352">
    <property type="term" value="P:DNA-templated transcription initiation"/>
    <property type="evidence" value="ECO:0007669"/>
    <property type="project" value="InterPro"/>
</dbReference>
<evidence type="ECO:0000259" key="7">
    <source>
        <dbReference type="Pfam" id="PF08281"/>
    </source>
</evidence>
<gene>
    <name evidence="8" type="ORF">SAMN02745121_05403</name>
</gene>
<dbReference type="InterPro" id="IPR036388">
    <property type="entry name" value="WH-like_DNA-bd_sf"/>
</dbReference>
<keyword evidence="5" id="KW-0804">Transcription</keyword>
<dbReference type="OrthoDB" id="9796555at2"/>
<dbReference type="Proteomes" id="UP000199400">
    <property type="component" value="Unassembled WGS sequence"/>
</dbReference>
<evidence type="ECO:0000256" key="3">
    <source>
        <dbReference type="ARBA" id="ARBA00023082"/>
    </source>
</evidence>
<dbReference type="Pfam" id="PF04542">
    <property type="entry name" value="Sigma70_r2"/>
    <property type="match status" value="1"/>
</dbReference>
<dbReference type="InterPro" id="IPR007627">
    <property type="entry name" value="RNA_pol_sigma70_r2"/>
</dbReference>
<feature type="domain" description="RNA polymerase sigma factor 70 region 4 type 2" evidence="7">
    <location>
        <begin position="121"/>
        <end position="173"/>
    </location>
</feature>
<evidence type="ECO:0000313" key="9">
    <source>
        <dbReference type="Proteomes" id="UP000199400"/>
    </source>
</evidence>
<keyword evidence="2" id="KW-0805">Transcription regulation</keyword>
<dbReference type="SUPFAM" id="SSF88659">
    <property type="entry name" value="Sigma3 and sigma4 domains of RNA polymerase sigma factors"/>
    <property type="match status" value="1"/>
</dbReference>
<dbReference type="InterPro" id="IPR013325">
    <property type="entry name" value="RNA_pol_sigma_r2"/>
</dbReference>
<dbReference type="PANTHER" id="PTHR43133">
    <property type="entry name" value="RNA POLYMERASE ECF-TYPE SIGMA FACTO"/>
    <property type="match status" value="1"/>
</dbReference>
<proteinExistence type="inferred from homology"/>
<dbReference type="GO" id="GO:0016987">
    <property type="term" value="F:sigma factor activity"/>
    <property type="evidence" value="ECO:0007669"/>
    <property type="project" value="UniProtKB-KW"/>
</dbReference>